<dbReference type="PROSITE" id="PS52016">
    <property type="entry name" value="TONB_DEPENDENT_REC_3"/>
    <property type="match status" value="1"/>
</dbReference>
<dbReference type="InterPro" id="IPR008969">
    <property type="entry name" value="CarboxyPept-like_regulatory"/>
</dbReference>
<protein>
    <submittedName>
        <fullName evidence="18">TonB-dependent receptor</fullName>
    </submittedName>
</protein>
<keyword evidence="5" id="KW-0410">Iron transport</keyword>
<feature type="domain" description="TonB-dependent receptor-like beta-barrel" evidence="16">
    <location>
        <begin position="298"/>
        <end position="791"/>
    </location>
</feature>
<evidence type="ECO:0000256" key="10">
    <source>
        <dbReference type="ARBA" id="ARBA00023077"/>
    </source>
</evidence>
<dbReference type="GO" id="GO:0015344">
    <property type="term" value="F:siderophore uptake transmembrane transporter activity"/>
    <property type="evidence" value="ECO:0007669"/>
    <property type="project" value="TreeGrafter"/>
</dbReference>
<dbReference type="SUPFAM" id="SSF56935">
    <property type="entry name" value="Porins"/>
    <property type="match status" value="1"/>
</dbReference>
<dbReference type="CDD" id="cd01347">
    <property type="entry name" value="ligand_gated_channel"/>
    <property type="match status" value="1"/>
</dbReference>
<keyword evidence="19" id="KW-1185">Reference proteome</keyword>
<evidence type="ECO:0000256" key="7">
    <source>
        <dbReference type="ARBA" id="ARBA00022729"/>
    </source>
</evidence>
<evidence type="ECO:0000256" key="9">
    <source>
        <dbReference type="ARBA" id="ARBA00023065"/>
    </source>
</evidence>
<dbReference type="GO" id="GO:0015891">
    <property type="term" value="P:siderophore transport"/>
    <property type="evidence" value="ECO:0007669"/>
    <property type="project" value="InterPro"/>
</dbReference>
<dbReference type="Gene3D" id="2.170.130.10">
    <property type="entry name" value="TonB-dependent receptor, plug domain"/>
    <property type="match status" value="1"/>
</dbReference>
<keyword evidence="13 14" id="KW-0998">Cell outer membrane</keyword>
<evidence type="ECO:0000256" key="15">
    <source>
        <dbReference type="RuleBase" id="RU003357"/>
    </source>
</evidence>
<keyword evidence="7" id="KW-0732">Signal</keyword>
<dbReference type="InterPro" id="IPR037066">
    <property type="entry name" value="Plug_dom_sf"/>
</dbReference>
<keyword evidence="9" id="KW-0406">Ion transport</keyword>
<keyword evidence="10 15" id="KW-0798">TonB box</keyword>
<keyword evidence="8" id="KW-0408">Iron</keyword>
<evidence type="ECO:0000259" key="16">
    <source>
        <dbReference type="Pfam" id="PF00593"/>
    </source>
</evidence>
<sequence length="822" mass="92313">MLITIQFSFSQSILKGKITDVANAPIPGANIVLTSNNAKQGVTSDFDGNFSIEVKNNGNYTLKISYIGFETFTKPVTVNTSNINLGTITLKESAESLQSVEIIGRKRKDYNSDYSFSATKMAIKNKELPQAVTTVTKELLADRQAFQITEAVKTVSNVAPTGLYNHFNIRGITQADDGQVINGMRTRQYYFLQPITSHLERVEVIKGPSSVTFSSADPGGTVNIVTKKPLDEKRREVSLTTGSFGTLRATADFTGPLNESKTLLYRFNAAYQDADSFRDVVNNNAVLFMPSFSYIPDENTSLNVEMIYNNAEGNLDRGQPIFGNINGEYDINSTPITMNVGASNDHYKTKELMFMASFNKKFTKNFGFNAQYMKQKWDEDLAEHRVDGTAVDIDGNVIPTLARMRYDQRQQFWETDNFSGYFNYNIEKTDFTNKVLVGYDATRWERKTGAGFLRARRYLTVSGGQANYDASNPDNYQQMVVNGVTMPVPAVPHFNLENPFNGSRNTNAYNVAELTIPANLTTSSGIYLQNQFKYGKFSALVNLRYEWFSDIFDYKGNEQEFKTNALVPRLGLTYEITNNISAYATYLEGFQPHTNTVSLSPSAESFFWGASPGRFDPLESSLKEFGAKGEFLNGKIFANIAYFDISQKNILIPGDDIYDFTTYTTRGEQRSKGFEMDVSGYIASNFQVIVSYGYNDAKIVEDAIEEYEGQRIGGAPKHNANFWGRYDFNNNILKGIGVGFGAQYVDERYTWYNPSYDANRVLLPDYTIFDAAVYYKPSNTGMQLTLKINNVFDDTYWLGGLNPSRLGPGAPRNFLLNATYKF</sequence>
<feature type="domain" description="TonB-dependent receptor plug" evidence="17">
    <location>
        <begin position="125"/>
        <end position="221"/>
    </location>
</feature>
<dbReference type="Gene3D" id="2.40.170.20">
    <property type="entry name" value="TonB-dependent receptor, beta-barrel domain"/>
    <property type="match status" value="1"/>
</dbReference>
<evidence type="ECO:0000256" key="5">
    <source>
        <dbReference type="ARBA" id="ARBA00022496"/>
    </source>
</evidence>
<evidence type="ECO:0000313" key="18">
    <source>
        <dbReference type="EMBL" id="TXE13968.1"/>
    </source>
</evidence>
<dbReference type="InterPro" id="IPR012910">
    <property type="entry name" value="Plug_dom"/>
</dbReference>
<evidence type="ECO:0000256" key="11">
    <source>
        <dbReference type="ARBA" id="ARBA00023136"/>
    </source>
</evidence>
<comment type="subcellular location">
    <subcellularLocation>
        <location evidence="1 14">Cell outer membrane</location>
        <topology evidence="1 14">Multi-pass membrane protein</topology>
    </subcellularLocation>
</comment>
<dbReference type="AlphaFoldDB" id="A0A5C7AZD3"/>
<dbReference type="SUPFAM" id="SSF49464">
    <property type="entry name" value="Carboxypeptidase regulatory domain-like"/>
    <property type="match status" value="1"/>
</dbReference>
<dbReference type="Pfam" id="PF13715">
    <property type="entry name" value="CarbopepD_reg_2"/>
    <property type="match status" value="1"/>
</dbReference>
<dbReference type="PANTHER" id="PTHR32552:SF68">
    <property type="entry name" value="FERRICHROME OUTER MEMBRANE TRANSPORTER_PHAGE RECEPTOR"/>
    <property type="match status" value="1"/>
</dbReference>
<name>A0A5C7AZD3_9FLAO</name>
<evidence type="ECO:0000256" key="3">
    <source>
        <dbReference type="ARBA" id="ARBA00022448"/>
    </source>
</evidence>
<evidence type="ECO:0000256" key="14">
    <source>
        <dbReference type="PROSITE-ProRule" id="PRU01360"/>
    </source>
</evidence>
<dbReference type="InterPro" id="IPR039426">
    <property type="entry name" value="TonB-dep_rcpt-like"/>
</dbReference>
<dbReference type="InterPro" id="IPR000531">
    <property type="entry name" value="Beta-barrel_TonB"/>
</dbReference>
<dbReference type="Gene3D" id="2.60.40.1120">
    <property type="entry name" value="Carboxypeptidase-like, regulatory domain"/>
    <property type="match status" value="1"/>
</dbReference>
<evidence type="ECO:0000256" key="6">
    <source>
        <dbReference type="ARBA" id="ARBA00022692"/>
    </source>
</evidence>
<dbReference type="Pfam" id="PF07715">
    <property type="entry name" value="Plug"/>
    <property type="match status" value="1"/>
</dbReference>
<dbReference type="GO" id="GO:0038023">
    <property type="term" value="F:signaling receptor activity"/>
    <property type="evidence" value="ECO:0007669"/>
    <property type="project" value="InterPro"/>
</dbReference>
<evidence type="ECO:0000313" key="19">
    <source>
        <dbReference type="Proteomes" id="UP000321790"/>
    </source>
</evidence>
<evidence type="ECO:0000256" key="1">
    <source>
        <dbReference type="ARBA" id="ARBA00004571"/>
    </source>
</evidence>
<evidence type="ECO:0000259" key="17">
    <source>
        <dbReference type="Pfam" id="PF07715"/>
    </source>
</evidence>
<comment type="similarity">
    <text evidence="2 14 15">Belongs to the TonB-dependent receptor family.</text>
</comment>
<keyword evidence="3 14" id="KW-0813">Transport</keyword>
<dbReference type="Proteomes" id="UP000321790">
    <property type="component" value="Unassembled WGS sequence"/>
</dbReference>
<dbReference type="InterPro" id="IPR010105">
    <property type="entry name" value="TonB_sidphr_rcpt"/>
</dbReference>
<dbReference type="NCBIfam" id="TIGR01783">
    <property type="entry name" value="TonB-siderophor"/>
    <property type="match status" value="1"/>
</dbReference>
<evidence type="ECO:0000256" key="12">
    <source>
        <dbReference type="ARBA" id="ARBA00023170"/>
    </source>
</evidence>
<dbReference type="EMBL" id="VOSC01000007">
    <property type="protein sequence ID" value="TXE13968.1"/>
    <property type="molecule type" value="Genomic_DNA"/>
</dbReference>
<keyword evidence="11 14" id="KW-0472">Membrane</keyword>
<evidence type="ECO:0000256" key="4">
    <source>
        <dbReference type="ARBA" id="ARBA00022452"/>
    </source>
</evidence>
<evidence type="ECO:0000256" key="13">
    <source>
        <dbReference type="ARBA" id="ARBA00023237"/>
    </source>
</evidence>
<accession>A0A5C7AZD3</accession>
<organism evidence="18 19">
    <name type="scientific">Seonamhaeicola algicola</name>
    <dbReference type="NCBI Taxonomy" id="1719036"/>
    <lineage>
        <taxon>Bacteria</taxon>
        <taxon>Pseudomonadati</taxon>
        <taxon>Bacteroidota</taxon>
        <taxon>Flavobacteriia</taxon>
        <taxon>Flavobacteriales</taxon>
        <taxon>Flavobacteriaceae</taxon>
    </lineage>
</organism>
<evidence type="ECO:0000256" key="2">
    <source>
        <dbReference type="ARBA" id="ARBA00009810"/>
    </source>
</evidence>
<dbReference type="GO" id="GO:0009279">
    <property type="term" value="C:cell outer membrane"/>
    <property type="evidence" value="ECO:0007669"/>
    <property type="project" value="UniProtKB-SubCell"/>
</dbReference>
<comment type="caution">
    <text evidence="18">The sequence shown here is derived from an EMBL/GenBank/DDBJ whole genome shotgun (WGS) entry which is preliminary data.</text>
</comment>
<dbReference type="Pfam" id="PF00593">
    <property type="entry name" value="TonB_dep_Rec_b-barrel"/>
    <property type="match status" value="1"/>
</dbReference>
<dbReference type="PANTHER" id="PTHR32552">
    <property type="entry name" value="FERRICHROME IRON RECEPTOR-RELATED"/>
    <property type="match status" value="1"/>
</dbReference>
<dbReference type="OrthoDB" id="9775095at2"/>
<evidence type="ECO:0000256" key="8">
    <source>
        <dbReference type="ARBA" id="ARBA00023004"/>
    </source>
</evidence>
<reference evidence="19" key="1">
    <citation type="submission" date="2019-08" db="EMBL/GenBank/DDBJ databases">
        <title>Seonamhaeicola sediminis sp. nov., isolated from marine sediment.</title>
        <authorList>
            <person name="Cao W.R."/>
        </authorList>
    </citation>
    <scope>NUCLEOTIDE SEQUENCE [LARGE SCALE GENOMIC DNA]</scope>
    <source>
        <strain evidence="19">Gy8</strain>
    </source>
</reference>
<keyword evidence="4 14" id="KW-1134">Transmembrane beta strand</keyword>
<proteinExistence type="inferred from homology"/>
<keyword evidence="6 14" id="KW-0812">Transmembrane</keyword>
<keyword evidence="12 18" id="KW-0675">Receptor</keyword>
<gene>
    <name evidence="18" type="ORF">FUA26_01940</name>
</gene>
<dbReference type="InterPro" id="IPR036942">
    <property type="entry name" value="Beta-barrel_TonB_sf"/>
</dbReference>